<protein>
    <submittedName>
        <fullName evidence="8">Uncharacterized protein</fullName>
    </submittedName>
</protein>
<feature type="signal peptide" evidence="7">
    <location>
        <begin position="1"/>
        <end position="22"/>
    </location>
</feature>
<name>A0ABR2HTW6_9EUKA</name>
<evidence type="ECO:0000256" key="4">
    <source>
        <dbReference type="ARBA" id="ARBA00022989"/>
    </source>
</evidence>
<comment type="subcellular location">
    <subcellularLocation>
        <location evidence="1">Membrane</location>
        <topology evidence="1">Multi-pass membrane protein</topology>
    </subcellularLocation>
</comment>
<keyword evidence="9" id="KW-1185">Reference proteome</keyword>
<keyword evidence="5 6" id="KW-0472">Membrane</keyword>
<dbReference type="InterPro" id="IPR012506">
    <property type="entry name" value="TMEM86B-like"/>
</dbReference>
<dbReference type="Pfam" id="PF07947">
    <property type="entry name" value="YhhN"/>
    <property type="match status" value="1"/>
</dbReference>
<feature type="transmembrane region" description="Helical" evidence="6">
    <location>
        <begin position="71"/>
        <end position="91"/>
    </location>
</feature>
<evidence type="ECO:0000256" key="5">
    <source>
        <dbReference type="ARBA" id="ARBA00023136"/>
    </source>
</evidence>
<comment type="similarity">
    <text evidence="2">Belongs to the TMEM86 family.</text>
</comment>
<keyword evidence="3 6" id="KW-0812">Transmembrane</keyword>
<dbReference type="EMBL" id="JAPFFF010000023">
    <property type="protein sequence ID" value="KAK8852576.1"/>
    <property type="molecule type" value="Genomic_DNA"/>
</dbReference>
<evidence type="ECO:0000256" key="1">
    <source>
        <dbReference type="ARBA" id="ARBA00004141"/>
    </source>
</evidence>
<evidence type="ECO:0000313" key="8">
    <source>
        <dbReference type="EMBL" id="KAK8852576.1"/>
    </source>
</evidence>
<gene>
    <name evidence="8" type="ORF">M9Y10_017564</name>
</gene>
<reference evidence="8 9" key="1">
    <citation type="submission" date="2024-04" db="EMBL/GenBank/DDBJ databases">
        <title>Tritrichomonas musculus Genome.</title>
        <authorList>
            <person name="Alves-Ferreira E."/>
            <person name="Grigg M."/>
            <person name="Lorenzi H."/>
            <person name="Galac M."/>
        </authorList>
    </citation>
    <scope>NUCLEOTIDE SEQUENCE [LARGE SCALE GENOMIC DNA]</scope>
    <source>
        <strain evidence="8 9">EAF2021</strain>
    </source>
</reference>
<dbReference type="Proteomes" id="UP001470230">
    <property type="component" value="Unassembled WGS sequence"/>
</dbReference>
<proteinExistence type="inferred from homology"/>
<evidence type="ECO:0000256" key="7">
    <source>
        <dbReference type="SAM" id="SignalP"/>
    </source>
</evidence>
<keyword evidence="7" id="KW-0732">Signal</keyword>
<feature type="transmembrane region" description="Helical" evidence="6">
    <location>
        <begin position="38"/>
        <end position="59"/>
    </location>
</feature>
<keyword evidence="4 6" id="KW-1133">Transmembrane helix</keyword>
<evidence type="ECO:0000313" key="9">
    <source>
        <dbReference type="Proteomes" id="UP001470230"/>
    </source>
</evidence>
<evidence type="ECO:0000256" key="6">
    <source>
        <dbReference type="SAM" id="Phobius"/>
    </source>
</evidence>
<accession>A0ABR2HTW6</accession>
<evidence type="ECO:0000256" key="2">
    <source>
        <dbReference type="ARBA" id="ARBA00007375"/>
    </source>
</evidence>
<organism evidence="8 9">
    <name type="scientific">Tritrichomonas musculus</name>
    <dbReference type="NCBI Taxonomy" id="1915356"/>
    <lineage>
        <taxon>Eukaryota</taxon>
        <taxon>Metamonada</taxon>
        <taxon>Parabasalia</taxon>
        <taxon>Tritrichomonadida</taxon>
        <taxon>Tritrichomonadidae</taxon>
        <taxon>Tritrichomonas</taxon>
    </lineage>
</organism>
<evidence type="ECO:0000256" key="3">
    <source>
        <dbReference type="ARBA" id="ARBA00022692"/>
    </source>
</evidence>
<feature type="chain" id="PRO_5045987689" evidence="7">
    <location>
        <begin position="23"/>
        <end position="101"/>
    </location>
</feature>
<sequence length="101" mass="11359">MNKGSQSICFLLYSLVLEIAAASSIGREYKYAKGILEPNVLLIAIGYFLFLVSDLLLLYKEITQIPDNLKYAIMLTYIVAQFMIVTGLGIIPLQDEKKHDN</sequence>
<comment type="caution">
    <text evidence="8">The sequence shown here is derived from an EMBL/GenBank/DDBJ whole genome shotgun (WGS) entry which is preliminary data.</text>
</comment>